<dbReference type="GO" id="GO:0009695">
    <property type="term" value="P:jasmonic acid biosynthetic process"/>
    <property type="evidence" value="ECO:0007669"/>
    <property type="project" value="InterPro"/>
</dbReference>
<sequence>MRPVRAACLGTATALAALLACAPVTSAATGAGSAQAKGRAPVLTLTAELAQRTPFPVNPGGPAAQGDRVVVRSILKDEGGNVVGESGGTCVLTRAAVEGDPGGAEECIVTYALPDGQITAQGMYFGTLNPGPPPSFDNAITGGTGRYAKARGTVHSDTTIVDGKVVRHLTFTFA</sequence>
<organism evidence="3 4">
    <name type="scientific">Streptomyces nymphaeiformis</name>
    <dbReference type="NCBI Taxonomy" id="2663842"/>
    <lineage>
        <taxon>Bacteria</taxon>
        <taxon>Bacillati</taxon>
        <taxon>Actinomycetota</taxon>
        <taxon>Actinomycetes</taxon>
        <taxon>Kitasatosporales</taxon>
        <taxon>Streptomycetaceae</taxon>
        <taxon>Streptomyces</taxon>
    </lineage>
</organism>
<dbReference type="GO" id="GO:0017000">
    <property type="term" value="P:antibiotic biosynthetic process"/>
    <property type="evidence" value="ECO:0007669"/>
    <property type="project" value="InterPro"/>
</dbReference>
<reference evidence="3 4" key="1">
    <citation type="submission" date="2020-08" db="EMBL/GenBank/DDBJ databases">
        <title>Genomic Encyclopedia of Type Strains, Phase III (KMG-III): the genomes of soil and plant-associated and newly described type strains.</title>
        <authorList>
            <person name="Whitman W."/>
        </authorList>
    </citation>
    <scope>NUCLEOTIDE SEQUENCE [LARGE SCALE GENOMIC DNA]</scope>
    <source>
        <strain evidence="3 4">SFB5A</strain>
    </source>
</reference>
<name>A0A7W7XEZ5_9ACTN</name>
<gene>
    <name evidence="3" type="ORF">GGE06_005866</name>
</gene>
<keyword evidence="1" id="KW-0732">Signal</keyword>
<dbReference type="Gene3D" id="2.40.480.10">
    <property type="entry name" value="Allene oxide cyclase-like"/>
    <property type="match status" value="1"/>
</dbReference>
<evidence type="ECO:0000256" key="1">
    <source>
        <dbReference type="SAM" id="SignalP"/>
    </source>
</evidence>
<dbReference type="InterPro" id="IPR034871">
    <property type="entry name" value="Allene_oxi_cyc_sf"/>
</dbReference>
<dbReference type="EMBL" id="JACHJY010000009">
    <property type="protein sequence ID" value="MBB4984916.1"/>
    <property type="molecule type" value="Genomic_DNA"/>
</dbReference>
<protein>
    <recommendedName>
        <fullName evidence="2">Allene oxide cyclase barrel-like domain-containing protein</fullName>
    </recommendedName>
</protein>
<dbReference type="RefSeq" id="WP_246532840.1">
    <property type="nucleotide sequence ID" value="NZ_JACHJY010000009.1"/>
</dbReference>
<comment type="caution">
    <text evidence="3">The sequence shown here is derived from an EMBL/GenBank/DDBJ whole genome shotgun (WGS) entry which is preliminary data.</text>
</comment>
<dbReference type="InterPro" id="IPR041013">
    <property type="entry name" value="AOC-like"/>
</dbReference>
<evidence type="ECO:0000259" key="2">
    <source>
        <dbReference type="Pfam" id="PF18678"/>
    </source>
</evidence>
<evidence type="ECO:0000313" key="4">
    <source>
        <dbReference type="Proteomes" id="UP000582643"/>
    </source>
</evidence>
<dbReference type="PROSITE" id="PS51257">
    <property type="entry name" value="PROKAR_LIPOPROTEIN"/>
    <property type="match status" value="1"/>
</dbReference>
<dbReference type="GO" id="GO:0046423">
    <property type="term" value="F:allene-oxide cyclase activity"/>
    <property type="evidence" value="ECO:0007669"/>
    <property type="project" value="InterPro"/>
</dbReference>
<proteinExistence type="predicted"/>
<accession>A0A7W7XEZ5</accession>
<feature type="domain" description="Allene oxide cyclase barrel-like" evidence="2">
    <location>
        <begin position="65"/>
        <end position="154"/>
    </location>
</feature>
<dbReference type="AlphaFoldDB" id="A0A7W7XEZ5"/>
<evidence type="ECO:0000313" key="3">
    <source>
        <dbReference type="EMBL" id="MBB4984916.1"/>
    </source>
</evidence>
<dbReference type="SUPFAM" id="SSF141493">
    <property type="entry name" value="Allene oxide cyclase-like"/>
    <property type="match status" value="1"/>
</dbReference>
<dbReference type="Proteomes" id="UP000582643">
    <property type="component" value="Unassembled WGS sequence"/>
</dbReference>
<dbReference type="Pfam" id="PF18678">
    <property type="entry name" value="AOC_like"/>
    <property type="match status" value="1"/>
</dbReference>
<feature type="chain" id="PRO_5038821363" description="Allene oxide cyclase barrel-like domain-containing protein" evidence="1">
    <location>
        <begin position="28"/>
        <end position="174"/>
    </location>
</feature>
<dbReference type="InterPro" id="IPR044859">
    <property type="entry name" value="Allene_oxi_cyc_Dirigent"/>
</dbReference>
<feature type="signal peptide" evidence="1">
    <location>
        <begin position="1"/>
        <end position="27"/>
    </location>
</feature>
<keyword evidence="4" id="KW-1185">Reference proteome</keyword>